<dbReference type="EMBL" id="JAIWYP010000015">
    <property type="protein sequence ID" value="KAH3704522.1"/>
    <property type="molecule type" value="Genomic_DNA"/>
</dbReference>
<gene>
    <name evidence="1" type="ORF">DPMN_079578</name>
</gene>
<evidence type="ECO:0000313" key="2">
    <source>
        <dbReference type="Proteomes" id="UP000828390"/>
    </source>
</evidence>
<dbReference type="AlphaFoldDB" id="A0A9D4BT37"/>
<reference evidence="1" key="1">
    <citation type="journal article" date="2019" name="bioRxiv">
        <title>The Genome of the Zebra Mussel, Dreissena polymorpha: A Resource for Invasive Species Research.</title>
        <authorList>
            <person name="McCartney M.A."/>
            <person name="Auch B."/>
            <person name="Kono T."/>
            <person name="Mallez S."/>
            <person name="Zhang Y."/>
            <person name="Obille A."/>
            <person name="Becker A."/>
            <person name="Abrahante J.E."/>
            <person name="Garbe J."/>
            <person name="Badalamenti J.P."/>
            <person name="Herman A."/>
            <person name="Mangelson H."/>
            <person name="Liachko I."/>
            <person name="Sullivan S."/>
            <person name="Sone E.D."/>
            <person name="Koren S."/>
            <person name="Silverstein K.A.T."/>
            <person name="Beckman K.B."/>
            <person name="Gohl D.M."/>
        </authorList>
    </citation>
    <scope>NUCLEOTIDE SEQUENCE</scope>
    <source>
        <strain evidence="1">Duluth1</strain>
        <tissue evidence="1">Whole animal</tissue>
    </source>
</reference>
<comment type="caution">
    <text evidence="1">The sequence shown here is derived from an EMBL/GenBank/DDBJ whole genome shotgun (WGS) entry which is preliminary data.</text>
</comment>
<protein>
    <submittedName>
        <fullName evidence="1">Uncharacterized protein</fullName>
    </submittedName>
</protein>
<name>A0A9D4BT37_DREPO</name>
<sequence length="57" mass="6320">MHFIDNSDVSMMSQECPPKVTSFWQLFAENPDPVMVISDLAVPLLALMEVTTGELHG</sequence>
<accession>A0A9D4BT37</accession>
<reference evidence="1" key="2">
    <citation type="submission" date="2020-11" db="EMBL/GenBank/DDBJ databases">
        <authorList>
            <person name="McCartney M.A."/>
            <person name="Auch B."/>
            <person name="Kono T."/>
            <person name="Mallez S."/>
            <person name="Becker A."/>
            <person name="Gohl D.M."/>
            <person name="Silverstein K.A.T."/>
            <person name="Koren S."/>
            <person name="Bechman K.B."/>
            <person name="Herman A."/>
            <person name="Abrahante J.E."/>
            <person name="Garbe J."/>
        </authorList>
    </citation>
    <scope>NUCLEOTIDE SEQUENCE</scope>
    <source>
        <strain evidence="1">Duluth1</strain>
        <tissue evidence="1">Whole animal</tissue>
    </source>
</reference>
<organism evidence="1 2">
    <name type="scientific">Dreissena polymorpha</name>
    <name type="common">Zebra mussel</name>
    <name type="synonym">Mytilus polymorpha</name>
    <dbReference type="NCBI Taxonomy" id="45954"/>
    <lineage>
        <taxon>Eukaryota</taxon>
        <taxon>Metazoa</taxon>
        <taxon>Spiralia</taxon>
        <taxon>Lophotrochozoa</taxon>
        <taxon>Mollusca</taxon>
        <taxon>Bivalvia</taxon>
        <taxon>Autobranchia</taxon>
        <taxon>Heteroconchia</taxon>
        <taxon>Euheterodonta</taxon>
        <taxon>Imparidentia</taxon>
        <taxon>Neoheterodontei</taxon>
        <taxon>Myida</taxon>
        <taxon>Dreissenoidea</taxon>
        <taxon>Dreissenidae</taxon>
        <taxon>Dreissena</taxon>
    </lineage>
</organism>
<dbReference type="Proteomes" id="UP000828390">
    <property type="component" value="Unassembled WGS sequence"/>
</dbReference>
<proteinExistence type="predicted"/>
<evidence type="ECO:0000313" key="1">
    <source>
        <dbReference type="EMBL" id="KAH3704522.1"/>
    </source>
</evidence>
<keyword evidence="2" id="KW-1185">Reference proteome</keyword>